<dbReference type="Proteomes" id="UP001606134">
    <property type="component" value="Unassembled WGS sequence"/>
</dbReference>
<evidence type="ECO:0000313" key="2">
    <source>
        <dbReference type="Proteomes" id="UP001606134"/>
    </source>
</evidence>
<reference evidence="1 2" key="1">
    <citation type="submission" date="2024-08" db="EMBL/GenBank/DDBJ databases">
        <authorList>
            <person name="Lu H."/>
        </authorList>
    </citation>
    <scope>NUCLEOTIDE SEQUENCE [LARGE SCALE GENOMIC DNA]</scope>
    <source>
        <strain evidence="1 2">BYS78W</strain>
    </source>
</reference>
<evidence type="ECO:0000313" key="1">
    <source>
        <dbReference type="EMBL" id="MFG6485729.1"/>
    </source>
</evidence>
<dbReference type="EMBL" id="JBIGIC010000001">
    <property type="protein sequence ID" value="MFG6485729.1"/>
    <property type="molecule type" value="Genomic_DNA"/>
</dbReference>
<proteinExistence type="predicted"/>
<keyword evidence="2" id="KW-1185">Reference proteome</keyword>
<comment type="caution">
    <text evidence="1">The sequence shown here is derived from an EMBL/GenBank/DDBJ whole genome shotgun (WGS) entry which is preliminary data.</text>
</comment>
<sequence length="63" mass="7029">LQLSASCSDFEAEAAAVLFRIRVVQGRLSGVEPHRLKFRNGSGAPIQRVKQQTFDNDRRGQLC</sequence>
<name>A0ABW7H757_9BURK</name>
<gene>
    <name evidence="1" type="ORF">ACG04R_03535</name>
</gene>
<protein>
    <submittedName>
        <fullName evidence="1">Uncharacterized protein</fullName>
    </submittedName>
</protein>
<accession>A0ABW7H757</accession>
<dbReference type="RefSeq" id="WP_394406482.1">
    <property type="nucleotide sequence ID" value="NZ_JBIGIC010000001.1"/>
</dbReference>
<organism evidence="1 2">
    <name type="scientific">Pelomonas candidula</name>
    <dbReference type="NCBI Taxonomy" id="3299025"/>
    <lineage>
        <taxon>Bacteria</taxon>
        <taxon>Pseudomonadati</taxon>
        <taxon>Pseudomonadota</taxon>
        <taxon>Betaproteobacteria</taxon>
        <taxon>Burkholderiales</taxon>
        <taxon>Sphaerotilaceae</taxon>
        <taxon>Roseateles</taxon>
    </lineage>
</organism>
<feature type="non-terminal residue" evidence="1">
    <location>
        <position position="1"/>
    </location>
</feature>